<dbReference type="AlphaFoldDB" id="A0A3P7J4P1"/>
<feature type="repeat" description="ANK" evidence="3">
    <location>
        <begin position="65"/>
        <end position="86"/>
    </location>
</feature>
<dbReference type="PANTHER" id="PTHR24201">
    <property type="entry name" value="ANK_REP_REGION DOMAIN-CONTAINING PROTEIN"/>
    <property type="match status" value="1"/>
</dbReference>
<sequence>MACIHGSDALVRLLLSAGADCSAMDRRNNSVYHVAALHGKDDTLKLLIRYGGENTKKLLWATNKEGKTPLHLAVDRNHPSTVSIILPLKPSNNPDIDESHKWLLHNAAGKGYLELVKTLIENGYDVRLQNEEMQLPLHAAAKANKADVVRYLLKLAPDTVDEQDEYGFTPFLRAVSMNALDAVKVLVEHHTDILFADSDGRTAVFIGAKYNAVNVLVYLLEEYQKRKIDEGDSYPDVVNQPDHTQYTPMHLVCHNGYMEVVTLLYENGARIDVMNEDEAIPLHGAAATGQTACGVQIII</sequence>
<dbReference type="EMBL" id="UYYB01108313">
    <property type="protein sequence ID" value="VDM80350.1"/>
    <property type="molecule type" value="Genomic_DNA"/>
</dbReference>
<dbReference type="InterPro" id="IPR050776">
    <property type="entry name" value="Ank_Repeat/CDKN_Inhibitor"/>
</dbReference>
<dbReference type="PROSITE" id="PS50297">
    <property type="entry name" value="ANK_REP_REGION"/>
    <property type="match status" value="3"/>
</dbReference>
<keyword evidence="1" id="KW-0677">Repeat</keyword>
<keyword evidence="5" id="KW-1185">Reference proteome</keyword>
<keyword evidence="2 3" id="KW-0040">ANK repeat</keyword>
<dbReference type="OrthoDB" id="5803825at2759"/>
<feature type="repeat" description="ANK" evidence="3">
    <location>
        <begin position="244"/>
        <end position="276"/>
    </location>
</feature>
<proteinExistence type="predicted"/>
<dbReference type="Gene3D" id="1.25.40.20">
    <property type="entry name" value="Ankyrin repeat-containing domain"/>
    <property type="match status" value="3"/>
</dbReference>
<name>A0A3P7J4P1_STRVU</name>
<dbReference type="InterPro" id="IPR036770">
    <property type="entry name" value="Ankyrin_rpt-contain_sf"/>
</dbReference>
<dbReference type="Pfam" id="PF12796">
    <property type="entry name" value="Ank_2"/>
    <property type="match status" value="2"/>
</dbReference>
<dbReference type="GO" id="GO:0005634">
    <property type="term" value="C:nucleus"/>
    <property type="evidence" value="ECO:0007669"/>
    <property type="project" value="TreeGrafter"/>
</dbReference>
<dbReference type="PANTHER" id="PTHR24201:SF16">
    <property type="entry name" value="ANKYRIN-1-LIKE-RELATED"/>
    <property type="match status" value="1"/>
</dbReference>
<dbReference type="PROSITE" id="PS50088">
    <property type="entry name" value="ANK_REPEAT"/>
    <property type="match status" value="4"/>
</dbReference>
<evidence type="ECO:0000313" key="5">
    <source>
        <dbReference type="Proteomes" id="UP000270094"/>
    </source>
</evidence>
<organism evidence="4 5">
    <name type="scientific">Strongylus vulgaris</name>
    <name type="common">Blood worm</name>
    <dbReference type="NCBI Taxonomy" id="40348"/>
    <lineage>
        <taxon>Eukaryota</taxon>
        <taxon>Metazoa</taxon>
        <taxon>Ecdysozoa</taxon>
        <taxon>Nematoda</taxon>
        <taxon>Chromadorea</taxon>
        <taxon>Rhabditida</taxon>
        <taxon>Rhabditina</taxon>
        <taxon>Rhabditomorpha</taxon>
        <taxon>Strongyloidea</taxon>
        <taxon>Strongylidae</taxon>
        <taxon>Strongylus</taxon>
    </lineage>
</organism>
<evidence type="ECO:0000256" key="3">
    <source>
        <dbReference type="PROSITE-ProRule" id="PRU00023"/>
    </source>
</evidence>
<evidence type="ECO:0000256" key="2">
    <source>
        <dbReference type="ARBA" id="ARBA00023043"/>
    </source>
</evidence>
<feature type="repeat" description="ANK" evidence="3">
    <location>
        <begin position="1"/>
        <end position="26"/>
    </location>
</feature>
<feature type="repeat" description="ANK" evidence="3">
    <location>
        <begin position="104"/>
        <end position="131"/>
    </location>
</feature>
<dbReference type="SMART" id="SM00248">
    <property type="entry name" value="ANK"/>
    <property type="match status" value="8"/>
</dbReference>
<dbReference type="InterPro" id="IPR002110">
    <property type="entry name" value="Ankyrin_rpt"/>
</dbReference>
<dbReference type="Pfam" id="PF00023">
    <property type="entry name" value="Ank"/>
    <property type="match status" value="1"/>
</dbReference>
<gene>
    <name evidence="4" type="ORF">SVUK_LOCUS15348</name>
</gene>
<evidence type="ECO:0000256" key="1">
    <source>
        <dbReference type="ARBA" id="ARBA00022737"/>
    </source>
</evidence>
<evidence type="ECO:0000313" key="4">
    <source>
        <dbReference type="EMBL" id="VDM80350.1"/>
    </source>
</evidence>
<accession>A0A3P7J4P1</accession>
<protein>
    <submittedName>
        <fullName evidence="4">Uncharacterized protein</fullName>
    </submittedName>
</protein>
<reference evidence="4 5" key="1">
    <citation type="submission" date="2018-11" db="EMBL/GenBank/DDBJ databases">
        <authorList>
            <consortium name="Pathogen Informatics"/>
        </authorList>
    </citation>
    <scope>NUCLEOTIDE SEQUENCE [LARGE SCALE GENOMIC DNA]</scope>
</reference>
<dbReference type="Proteomes" id="UP000270094">
    <property type="component" value="Unassembled WGS sequence"/>
</dbReference>
<dbReference type="SUPFAM" id="SSF48403">
    <property type="entry name" value="Ankyrin repeat"/>
    <property type="match status" value="1"/>
</dbReference>